<feature type="compositionally biased region" description="Basic and acidic residues" evidence="2">
    <location>
        <begin position="360"/>
        <end position="411"/>
    </location>
</feature>
<sequence>MASNSPEAPRSSKSPIHQIVRGKSQATFKLNKDTLLLWRRALLIRYFKILGDDPNYDVKWKDFDIKSKSIDINDEQKPFQWKSPTDLLYKSAVEISFNNKKLLVVTLFYTTTNAMIQGKTIDTWLENEYKEIWLVIDNLVSQRTKGDNPNVDELFAQVTLHEPFKDEEQNNSTISMKSDEQHEQTSYSKTVSENLEKDKQTSDKMSETMSDKEQINVQVRDESKEKEISDIKQVLHSIERKLIENDSKTNEVLKVCNEMNEKFSEITKLKSDVEKLEKVVQNLNTNINSETMSTVARQLAWLGENIKMDLDRCENSQKIYQDSLVVLNRIEVTHKLLAQTANAVNMNRVVEELRVNQAETRETNKKIDKIDSDLRKNQMCKSHDTPVSHNDQSRDFRDDRNDESVNEHNKLENSQGLRLDIQNLLFTNIDESQDNLEEDHKEEHVLDNEEVIEEDHVVDHEKDHMEDLEEEYKNSLIKQLTISAWNIHGLGDKSNDDFFLNSIKSDINILLETWKGECKEYNIPGFNTFSKIRKKKKKAKRHSGGILVYYKKIYSKGISHIQEGTNSQNRLWLKLDKNFFGLTYDLYLCAVYIPPVNSTHYENDYTQLEKEISTYSNKGQIALIGDFNSRTSSHPDFIENDDPDLFNIHSQNILPQNYDVDQFLKRNNQDKILNAQGNNLLELCLSSRLRILNGRYIGDSLGYFTCFTPNGLSTVDYAIVSKSLLTSVIYFKTNEINYLSDHAQIEIFLKCNISEKQYLFPEDKWKTMKSYKWNDNSKNILIQTISSENFINEIINFETKKYSENQNGIDQAASELDLILCNLTEKTCTLRHVRDNCTLPDRGNGSFTITGDISIIPG</sequence>
<feature type="coiled-coil region" evidence="1">
    <location>
        <begin position="259"/>
        <end position="293"/>
    </location>
</feature>
<name>A0A8S3R491_MYTED</name>
<evidence type="ECO:0008006" key="5">
    <source>
        <dbReference type="Google" id="ProtNLM"/>
    </source>
</evidence>
<evidence type="ECO:0000313" key="3">
    <source>
        <dbReference type="EMBL" id="CAG2203892.1"/>
    </source>
</evidence>
<dbReference type="SUPFAM" id="SSF56219">
    <property type="entry name" value="DNase I-like"/>
    <property type="match status" value="1"/>
</dbReference>
<feature type="region of interest" description="Disordered" evidence="2">
    <location>
        <begin position="166"/>
        <end position="221"/>
    </location>
</feature>
<gene>
    <name evidence="3" type="ORF">MEDL_18298</name>
</gene>
<evidence type="ECO:0000256" key="1">
    <source>
        <dbReference type="SAM" id="Coils"/>
    </source>
</evidence>
<accession>A0A8S3R491</accession>
<dbReference type="Gene3D" id="3.60.10.10">
    <property type="entry name" value="Endonuclease/exonuclease/phosphatase"/>
    <property type="match status" value="1"/>
</dbReference>
<evidence type="ECO:0000313" key="4">
    <source>
        <dbReference type="Proteomes" id="UP000683360"/>
    </source>
</evidence>
<proteinExistence type="predicted"/>
<comment type="caution">
    <text evidence="3">The sequence shown here is derived from an EMBL/GenBank/DDBJ whole genome shotgun (WGS) entry which is preliminary data.</text>
</comment>
<feature type="compositionally biased region" description="Polar residues" evidence="2">
    <location>
        <begin position="184"/>
        <end position="193"/>
    </location>
</feature>
<keyword evidence="1" id="KW-0175">Coiled coil</keyword>
<dbReference type="InterPro" id="IPR036691">
    <property type="entry name" value="Endo/exonu/phosph_ase_sf"/>
</dbReference>
<protein>
    <recommendedName>
        <fullName evidence="5">Endonuclease/exonuclease/phosphatase domain-containing protein</fullName>
    </recommendedName>
</protein>
<organism evidence="3 4">
    <name type="scientific">Mytilus edulis</name>
    <name type="common">Blue mussel</name>
    <dbReference type="NCBI Taxonomy" id="6550"/>
    <lineage>
        <taxon>Eukaryota</taxon>
        <taxon>Metazoa</taxon>
        <taxon>Spiralia</taxon>
        <taxon>Lophotrochozoa</taxon>
        <taxon>Mollusca</taxon>
        <taxon>Bivalvia</taxon>
        <taxon>Autobranchia</taxon>
        <taxon>Pteriomorphia</taxon>
        <taxon>Mytilida</taxon>
        <taxon>Mytiloidea</taxon>
        <taxon>Mytilidae</taxon>
        <taxon>Mytilinae</taxon>
        <taxon>Mytilus</taxon>
    </lineage>
</organism>
<keyword evidence="4" id="KW-1185">Reference proteome</keyword>
<reference evidence="3" key="1">
    <citation type="submission" date="2021-03" db="EMBL/GenBank/DDBJ databases">
        <authorList>
            <person name="Bekaert M."/>
        </authorList>
    </citation>
    <scope>NUCLEOTIDE SEQUENCE</scope>
</reference>
<dbReference type="Proteomes" id="UP000683360">
    <property type="component" value="Unassembled WGS sequence"/>
</dbReference>
<dbReference type="OrthoDB" id="8906575at2759"/>
<feature type="compositionally biased region" description="Basic and acidic residues" evidence="2">
    <location>
        <begin position="194"/>
        <end position="221"/>
    </location>
</feature>
<dbReference type="AlphaFoldDB" id="A0A8S3R491"/>
<dbReference type="EMBL" id="CAJPWZ010000931">
    <property type="protein sequence ID" value="CAG2203892.1"/>
    <property type="molecule type" value="Genomic_DNA"/>
</dbReference>
<evidence type="ECO:0000256" key="2">
    <source>
        <dbReference type="SAM" id="MobiDB-lite"/>
    </source>
</evidence>
<feature type="region of interest" description="Disordered" evidence="2">
    <location>
        <begin position="360"/>
        <end position="412"/>
    </location>
</feature>